<proteinExistence type="predicted"/>
<protein>
    <submittedName>
        <fullName evidence="1">Uncharacterized protein</fullName>
    </submittedName>
</protein>
<feature type="non-terminal residue" evidence="1">
    <location>
        <position position="1"/>
    </location>
</feature>
<feature type="non-terminal residue" evidence="1">
    <location>
        <position position="93"/>
    </location>
</feature>
<reference evidence="1" key="1">
    <citation type="submission" date="2022-05" db="EMBL/GenBank/DDBJ databases">
        <title>Chromosome-level genome of Chaenocephalus aceratus.</title>
        <authorList>
            <person name="Park H."/>
        </authorList>
    </citation>
    <scope>NUCLEOTIDE SEQUENCE</scope>
    <source>
        <strain evidence="1">KU_202001</strain>
    </source>
</reference>
<accession>A0ACB9X177</accession>
<evidence type="ECO:0000313" key="1">
    <source>
        <dbReference type="EMBL" id="KAI4820167.1"/>
    </source>
</evidence>
<keyword evidence="2" id="KW-1185">Reference proteome</keyword>
<dbReference type="EMBL" id="CM043793">
    <property type="protein sequence ID" value="KAI4820167.1"/>
    <property type="molecule type" value="Genomic_DNA"/>
</dbReference>
<gene>
    <name evidence="1" type="ORF">KUCAC02_028152</name>
</gene>
<organism evidence="1 2">
    <name type="scientific">Chaenocephalus aceratus</name>
    <name type="common">Blackfin icefish</name>
    <name type="synonym">Chaenichthys aceratus</name>
    <dbReference type="NCBI Taxonomy" id="36190"/>
    <lineage>
        <taxon>Eukaryota</taxon>
        <taxon>Metazoa</taxon>
        <taxon>Chordata</taxon>
        <taxon>Craniata</taxon>
        <taxon>Vertebrata</taxon>
        <taxon>Euteleostomi</taxon>
        <taxon>Actinopterygii</taxon>
        <taxon>Neopterygii</taxon>
        <taxon>Teleostei</taxon>
        <taxon>Neoteleostei</taxon>
        <taxon>Acanthomorphata</taxon>
        <taxon>Eupercaria</taxon>
        <taxon>Perciformes</taxon>
        <taxon>Notothenioidei</taxon>
        <taxon>Channichthyidae</taxon>
        <taxon>Chaenocephalus</taxon>
    </lineage>
</organism>
<dbReference type="Proteomes" id="UP001057452">
    <property type="component" value="Chromosome 9"/>
</dbReference>
<evidence type="ECO:0000313" key="2">
    <source>
        <dbReference type="Proteomes" id="UP001057452"/>
    </source>
</evidence>
<sequence>RCLCTIVPVDTITFHLEAELMCRCCYLLSDQKHIKSLRQKENEGKKKVQERWASESGLCEYLISSIKEIPSGLGEEEERRQWWGWGQDRLILK</sequence>
<name>A0ACB9X177_CHAAC</name>
<comment type="caution">
    <text evidence="1">The sequence shown here is derived from an EMBL/GenBank/DDBJ whole genome shotgun (WGS) entry which is preliminary data.</text>
</comment>